<dbReference type="AlphaFoldDB" id="A0A5B9Q9X8"/>
<feature type="region of interest" description="Disordered" evidence="1">
    <location>
        <begin position="187"/>
        <end position="208"/>
    </location>
</feature>
<evidence type="ECO:0000256" key="1">
    <source>
        <dbReference type="SAM" id="MobiDB-lite"/>
    </source>
</evidence>
<dbReference type="EMBL" id="CP042913">
    <property type="protein sequence ID" value="QEG34242.1"/>
    <property type="molecule type" value="Genomic_DNA"/>
</dbReference>
<feature type="chain" id="PRO_5022875994" description="TPM domain-containing protein" evidence="2">
    <location>
        <begin position="29"/>
        <end position="208"/>
    </location>
</feature>
<name>A0A5B9Q9X8_9BACT</name>
<sequence precursor="true">MCTLVFRLVGIVSLVLIAMATFTLSVHAETRLELAAQHAINGPEVKKIKVMNHEFNIKKARVVRTDNSTTITGQISHHLSFRDDDQVYYTISKSNGRVTSIEIKIDRGGLAPYASQVAGKLLGVKILEEKIESTIRELGRSYDGNWESAADAIVATIALKYPDRSTGQSVTPAQRRPWGVQTAVNGGANVRDQRATRKAPIVRDQRSR</sequence>
<evidence type="ECO:0000256" key="2">
    <source>
        <dbReference type="SAM" id="SignalP"/>
    </source>
</evidence>
<dbReference type="KEGG" id="bgok:Pr1d_15160"/>
<gene>
    <name evidence="3" type="ORF">Pr1d_15160</name>
</gene>
<feature type="compositionally biased region" description="Basic and acidic residues" evidence="1">
    <location>
        <begin position="191"/>
        <end position="208"/>
    </location>
</feature>
<evidence type="ECO:0000313" key="4">
    <source>
        <dbReference type="Proteomes" id="UP000323917"/>
    </source>
</evidence>
<evidence type="ECO:0000313" key="3">
    <source>
        <dbReference type="EMBL" id="QEG34242.1"/>
    </source>
</evidence>
<protein>
    <recommendedName>
        <fullName evidence="5">TPM domain-containing protein</fullName>
    </recommendedName>
</protein>
<dbReference type="RefSeq" id="WP_148072920.1">
    <property type="nucleotide sequence ID" value="NZ_CP042913.1"/>
</dbReference>
<dbReference type="Proteomes" id="UP000323917">
    <property type="component" value="Chromosome"/>
</dbReference>
<keyword evidence="2" id="KW-0732">Signal</keyword>
<proteinExistence type="predicted"/>
<accession>A0A5B9Q9X8</accession>
<keyword evidence="4" id="KW-1185">Reference proteome</keyword>
<reference evidence="3 4" key="1">
    <citation type="submission" date="2019-08" db="EMBL/GenBank/DDBJ databases">
        <title>Deep-cultivation of Planctomycetes and their phenomic and genomic characterization uncovers novel biology.</title>
        <authorList>
            <person name="Wiegand S."/>
            <person name="Jogler M."/>
            <person name="Boedeker C."/>
            <person name="Pinto D."/>
            <person name="Vollmers J."/>
            <person name="Rivas-Marin E."/>
            <person name="Kohn T."/>
            <person name="Peeters S.H."/>
            <person name="Heuer A."/>
            <person name="Rast P."/>
            <person name="Oberbeckmann S."/>
            <person name="Bunk B."/>
            <person name="Jeske O."/>
            <person name="Meyerdierks A."/>
            <person name="Storesund J.E."/>
            <person name="Kallscheuer N."/>
            <person name="Luecker S."/>
            <person name="Lage O.M."/>
            <person name="Pohl T."/>
            <person name="Merkel B.J."/>
            <person name="Hornburger P."/>
            <person name="Mueller R.-W."/>
            <person name="Bruemmer F."/>
            <person name="Labrenz M."/>
            <person name="Spormann A.M."/>
            <person name="Op den Camp H."/>
            <person name="Overmann J."/>
            <person name="Amann R."/>
            <person name="Jetten M.S.M."/>
            <person name="Mascher T."/>
            <person name="Medema M.H."/>
            <person name="Devos D.P."/>
            <person name="Kaster A.-K."/>
            <person name="Ovreas L."/>
            <person name="Rohde M."/>
            <person name="Galperin M.Y."/>
            <person name="Jogler C."/>
        </authorList>
    </citation>
    <scope>NUCLEOTIDE SEQUENCE [LARGE SCALE GENOMIC DNA]</scope>
    <source>
        <strain evidence="3 4">Pr1d</strain>
    </source>
</reference>
<evidence type="ECO:0008006" key="5">
    <source>
        <dbReference type="Google" id="ProtNLM"/>
    </source>
</evidence>
<feature type="signal peptide" evidence="2">
    <location>
        <begin position="1"/>
        <end position="28"/>
    </location>
</feature>
<dbReference type="OrthoDB" id="2733528at2"/>
<organism evidence="3 4">
    <name type="scientific">Bythopirellula goksoeyrii</name>
    <dbReference type="NCBI Taxonomy" id="1400387"/>
    <lineage>
        <taxon>Bacteria</taxon>
        <taxon>Pseudomonadati</taxon>
        <taxon>Planctomycetota</taxon>
        <taxon>Planctomycetia</taxon>
        <taxon>Pirellulales</taxon>
        <taxon>Lacipirellulaceae</taxon>
        <taxon>Bythopirellula</taxon>
    </lineage>
</organism>